<evidence type="ECO:0000256" key="1">
    <source>
        <dbReference type="SAM" id="MobiDB-lite"/>
    </source>
</evidence>
<reference evidence="3" key="1">
    <citation type="submission" date="2017-02" db="UniProtKB">
        <authorList>
            <consortium name="WormBaseParasite"/>
        </authorList>
    </citation>
    <scope>IDENTIFICATION</scope>
</reference>
<evidence type="ECO:0000313" key="3">
    <source>
        <dbReference type="WBParaSite" id="SPAL_0000006200.1"/>
    </source>
</evidence>
<dbReference type="InterPro" id="IPR019579">
    <property type="entry name" value="FAM161A/B"/>
</dbReference>
<organism evidence="2 3">
    <name type="scientific">Strongyloides papillosus</name>
    <name type="common">Intestinal threadworm</name>
    <dbReference type="NCBI Taxonomy" id="174720"/>
    <lineage>
        <taxon>Eukaryota</taxon>
        <taxon>Metazoa</taxon>
        <taxon>Ecdysozoa</taxon>
        <taxon>Nematoda</taxon>
        <taxon>Chromadorea</taxon>
        <taxon>Rhabditida</taxon>
        <taxon>Tylenchina</taxon>
        <taxon>Panagrolaimomorpha</taxon>
        <taxon>Strongyloidoidea</taxon>
        <taxon>Strongyloididae</taxon>
        <taxon>Strongyloides</taxon>
    </lineage>
</organism>
<dbReference type="Proteomes" id="UP000046392">
    <property type="component" value="Unplaced"/>
</dbReference>
<dbReference type="WBParaSite" id="SPAL_0000006200.1">
    <property type="protein sequence ID" value="SPAL_0000006200.1"/>
    <property type="gene ID" value="SPAL_0000006200"/>
</dbReference>
<accession>A0A0N5B1W1</accession>
<feature type="region of interest" description="Disordered" evidence="1">
    <location>
        <begin position="163"/>
        <end position="182"/>
    </location>
</feature>
<protein>
    <submittedName>
        <fullName evidence="3">TPX2 domain-containing protein</fullName>
    </submittedName>
</protein>
<sequence length="323" mass="38353">MPHLEYPYEIDCRLEKLKNECDYIEELMNENYNRNIEFNINCPYCIYDNNVYCNQRQLRLCEMKRMSSPTTNNNNRNNYGKDWRPTIVKPFKFMSRPPIEATYAKKFLQNLLEEKEREEELRIARCKYLNHHPKPIPKTTYERDNSIKIGELKRSKSYGNIRDKKKAHKCMNPDLPPTATPFKARPVPITNYIEPEYLKTLNALREARKHDRAVSLLLSSKSPFSLEEHEARSRIQNKLRHKLRCFNNDNELSKAKLSHSLPDFTFLQKKDHEKRCRLKSILTQPTTIPKPFNFRIEDRLKKRKGGLTNSMINLSNANSTKDE</sequence>
<dbReference type="STRING" id="174720.A0A0N5B1W1"/>
<name>A0A0N5B1W1_STREA</name>
<evidence type="ECO:0000313" key="2">
    <source>
        <dbReference type="Proteomes" id="UP000046392"/>
    </source>
</evidence>
<dbReference type="AlphaFoldDB" id="A0A0N5B1W1"/>
<keyword evidence="2" id="KW-1185">Reference proteome</keyword>
<proteinExistence type="predicted"/>
<dbReference type="Pfam" id="PF10595">
    <property type="entry name" value="FAM161A_B"/>
    <property type="match status" value="1"/>
</dbReference>